<sequence>MPRYNRYQPAPKNSSLRQEREKHYLNYVRRSTTSERLIEPTRLVHDLAQLRDGTFHRDMFDAILDQYRLARDEYDVRLIEKIRNESRTILCTERWDETISNHFSEAPIQEEEHVLLPRLLHRLHSVCVLNLSSKQSNPGCCA</sequence>
<reference evidence="1" key="1">
    <citation type="journal article" date="2012" name="Nature">
        <title>The oyster genome reveals stress adaptation and complexity of shell formation.</title>
        <authorList>
            <person name="Zhang G."/>
            <person name="Fang X."/>
            <person name="Guo X."/>
            <person name="Li L."/>
            <person name="Luo R."/>
            <person name="Xu F."/>
            <person name="Yang P."/>
            <person name="Zhang L."/>
            <person name="Wang X."/>
            <person name="Qi H."/>
            <person name="Xiong Z."/>
            <person name="Que H."/>
            <person name="Xie Y."/>
            <person name="Holland P.W."/>
            <person name="Paps J."/>
            <person name="Zhu Y."/>
            <person name="Wu F."/>
            <person name="Chen Y."/>
            <person name="Wang J."/>
            <person name="Peng C."/>
            <person name="Meng J."/>
            <person name="Yang L."/>
            <person name="Liu J."/>
            <person name="Wen B."/>
            <person name="Zhang N."/>
            <person name="Huang Z."/>
            <person name="Zhu Q."/>
            <person name="Feng Y."/>
            <person name="Mount A."/>
            <person name="Hedgecock D."/>
            <person name="Xu Z."/>
            <person name="Liu Y."/>
            <person name="Domazet-Loso T."/>
            <person name="Du Y."/>
            <person name="Sun X."/>
            <person name="Zhang S."/>
            <person name="Liu B."/>
            <person name="Cheng P."/>
            <person name="Jiang X."/>
            <person name="Li J."/>
            <person name="Fan D."/>
            <person name="Wang W."/>
            <person name="Fu W."/>
            <person name="Wang T."/>
            <person name="Wang B."/>
            <person name="Zhang J."/>
            <person name="Peng Z."/>
            <person name="Li Y."/>
            <person name="Li N."/>
            <person name="Wang J."/>
            <person name="Chen M."/>
            <person name="He Y."/>
            <person name="Tan F."/>
            <person name="Song X."/>
            <person name="Zheng Q."/>
            <person name="Huang R."/>
            <person name="Yang H."/>
            <person name="Du X."/>
            <person name="Chen L."/>
            <person name="Yang M."/>
            <person name="Gaffney P.M."/>
            <person name="Wang S."/>
            <person name="Luo L."/>
            <person name="She Z."/>
            <person name="Ming Y."/>
            <person name="Huang W."/>
            <person name="Zhang S."/>
            <person name="Huang B."/>
            <person name="Zhang Y."/>
            <person name="Qu T."/>
            <person name="Ni P."/>
            <person name="Miao G."/>
            <person name="Wang J."/>
            <person name="Wang Q."/>
            <person name="Steinberg C.E."/>
            <person name="Wang H."/>
            <person name="Li N."/>
            <person name="Qian L."/>
            <person name="Zhang G."/>
            <person name="Li Y."/>
            <person name="Yang H."/>
            <person name="Liu X."/>
            <person name="Wang J."/>
            <person name="Yin Y."/>
            <person name="Wang J."/>
        </authorList>
    </citation>
    <scope>NUCLEOTIDE SEQUENCE [LARGE SCALE GENOMIC DNA]</scope>
    <source>
        <strain evidence="1">05x7-T-G4-1.051#20</strain>
    </source>
</reference>
<name>K1PTX7_MAGGI</name>
<proteinExistence type="predicted"/>
<dbReference type="AlphaFoldDB" id="K1PTX7"/>
<dbReference type="InParanoid" id="K1PTX7"/>
<protein>
    <submittedName>
        <fullName evidence="1">Uncharacterized protein</fullName>
    </submittedName>
</protein>
<dbReference type="HOGENOM" id="CLU_1817627_0_0_1"/>
<gene>
    <name evidence="1" type="ORF">CGI_10010539</name>
</gene>
<evidence type="ECO:0000313" key="1">
    <source>
        <dbReference type="EMBL" id="EKC25083.1"/>
    </source>
</evidence>
<dbReference type="EMBL" id="JH818673">
    <property type="protein sequence ID" value="EKC25083.1"/>
    <property type="molecule type" value="Genomic_DNA"/>
</dbReference>
<organism evidence="1">
    <name type="scientific">Magallana gigas</name>
    <name type="common">Pacific oyster</name>
    <name type="synonym">Crassostrea gigas</name>
    <dbReference type="NCBI Taxonomy" id="29159"/>
    <lineage>
        <taxon>Eukaryota</taxon>
        <taxon>Metazoa</taxon>
        <taxon>Spiralia</taxon>
        <taxon>Lophotrochozoa</taxon>
        <taxon>Mollusca</taxon>
        <taxon>Bivalvia</taxon>
        <taxon>Autobranchia</taxon>
        <taxon>Pteriomorphia</taxon>
        <taxon>Ostreida</taxon>
        <taxon>Ostreoidea</taxon>
        <taxon>Ostreidae</taxon>
        <taxon>Magallana</taxon>
    </lineage>
</organism>
<accession>K1PTX7</accession>